<dbReference type="EMBL" id="CAMXCT020000231">
    <property type="protein sequence ID" value="CAL1129282.1"/>
    <property type="molecule type" value="Genomic_DNA"/>
</dbReference>
<dbReference type="PANTHER" id="PTHR40763:SF4">
    <property type="entry name" value="DUF1707 DOMAIN-CONTAINING PROTEIN"/>
    <property type="match status" value="1"/>
</dbReference>
<organism evidence="2">
    <name type="scientific">Cladocopium goreaui</name>
    <dbReference type="NCBI Taxonomy" id="2562237"/>
    <lineage>
        <taxon>Eukaryota</taxon>
        <taxon>Sar</taxon>
        <taxon>Alveolata</taxon>
        <taxon>Dinophyceae</taxon>
        <taxon>Suessiales</taxon>
        <taxon>Symbiodiniaceae</taxon>
        <taxon>Cladocopium</taxon>
    </lineage>
</organism>
<dbReference type="OrthoDB" id="444744at2759"/>
<reference evidence="3 4" key="2">
    <citation type="submission" date="2024-05" db="EMBL/GenBank/DDBJ databases">
        <authorList>
            <person name="Chen Y."/>
            <person name="Shah S."/>
            <person name="Dougan E. K."/>
            <person name="Thang M."/>
            <person name="Chan C."/>
        </authorList>
    </citation>
    <scope>NUCLEOTIDE SEQUENCE [LARGE SCALE GENOMIC DNA]</scope>
</reference>
<dbReference type="InterPro" id="IPR024425">
    <property type="entry name" value="LiaF-like_C"/>
</dbReference>
<evidence type="ECO:0000313" key="2">
    <source>
        <dbReference type="EMBL" id="CAI3975907.1"/>
    </source>
</evidence>
<feature type="domain" description="Cell wall-active antibiotics response LiaF-like C-terminal" evidence="1">
    <location>
        <begin position="21"/>
        <end position="77"/>
    </location>
</feature>
<dbReference type="Proteomes" id="UP001152797">
    <property type="component" value="Unassembled WGS sequence"/>
</dbReference>
<proteinExistence type="predicted"/>
<sequence>MSHFSGILGASNQYGRWVPEQELNVKAIAGGATVDFSQALFKHPEYIVHTKAFWGGITVIVPPGVTVEQNGQAIMGGFGGSGGVYSAATTGPAAVPGVIKIKVEGTAVMGSVSVAVNERAKPAVLLTSGPQQKSAMQPVQGSLE</sequence>
<dbReference type="EMBL" id="CAMXCT010000231">
    <property type="protein sequence ID" value="CAI3975907.1"/>
    <property type="molecule type" value="Genomic_DNA"/>
</dbReference>
<accession>A0A9P1FJ76</accession>
<evidence type="ECO:0000259" key="1">
    <source>
        <dbReference type="Pfam" id="PF09922"/>
    </source>
</evidence>
<comment type="caution">
    <text evidence="2">The sequence shown here is derived from an EMBL/GenBank/DDBJ whole genome shotgun (WGS) entry which is preliminary data.</text>
</comment>
<dbReference type="Pfam" id="PF09922">
    <property type="entry name" value="LiaF-like_C"/>
    <property type="match status" value="1"/>
</dbReference>
<dbReference type="AlphaFoldDB" id="A0A9P1FJ76"/>
<dbReference type="PANTHER" id="PTHR40763">
    <property type="entry name" value="MEMBRANE PROTEIN-RELATED"/>
    <property type="match status" value="1"/>
</dbReference>
<keyword evidence="4" id="KW-1185">Reference proteome</keyword>
<name>A0A9P1FJ76_9DINO</name>
<gene>
    <name evidence="2" type="ORF">C1SCF055_LOCUS4180</name>
</gene>
<protein>
    <submittedName>
        <fullName evidence="3">Uncharacterized protein Rv0966c</fullName>
    </submittedName>
</protein>
<dbReference type="EMBL" id="CAMXCT030000231">
    <property type="protein sequence ID" value="CAL4763219.1"/>
    <property type="molecule type" value="Genomic_DNA"/>
</dbReference>
<reference evidence="2" key="1">
    <citation type="submission" date="2022-10" db="EMBL/GenBank/DDBJ databases">
        <authorList>
            <person name="Chen Y."/>
            <person name="Dougan E. K."/>
            <person name="Chan C."/>
            <person name="Rhodes N."/>
            <person name="Thang M."/>
        </authorList>
    </citation>
    <scope>NUCLEOTIDE SEQUENCE</scope>
</reference>
<evidence type="ECO:0000313" key="3">
    <source>
        <dbReference type="EMBL" id="CAL4763219.1"/>
    </source>
</evidence>
<evidence type="ECO:0000313" key="4">
    <source>
        <dbReference type="Proteomes" id="UP001152797"/>
    </source>
</evidence>